<dbReference type="RefSeq" id="WP_207884180.1">
    <property type="nucleotide sequence ID" value="NZ_JAFVMF010000048.1"/>
</dbReference>
<reference evidence="1 2" key="1">
    <citation type="submission" date="2021-03" db="EMBL/GenBank/DDBJ databases">
        <title>The complete genome sequence of Acetobacter sacchari TBRC 11175.</title>
        <authorList>
            <person name="Charoenyingcharoen P."/>
            <person name="Yukphan P."/>
        </authorList>
    </citation>
    <scope>NUCLEOTIDE SEQUENCE [LARGE SCALE GENOMIC DNA]</scope>
    <source>
        <strain evidence="1 2">TBRC 11175</strain>
    </source>
</reference>
<keyword evidence="2" id="KW-1185">Reference proteome</keyword>
<evidence type="ECO:0000313" key="2">
    <source>
        <dbReference type="Proteomes" id="UP000664771"/>
    </source>
</evidence>
<dbReference type="EMBL" id="JAFVMF010000048">
    <property type="protein sequence ID" value="MBO1362081.1"/>
    <property type="molecule type" value="Genomic_DNA"/>
</dbReference>
<gene>
    <name evidence="1" type="ORF">J2D73_20090</name>
</gene>
<accession>A0ABS3M1K7</accession>
<organism evidence="1 2">
    <name type="scientific">Acetobacter sacchari</name>
    <dbReference type="NCBI Taxonomy" id="2661687"/>
    <lineage>
        <taxon>Bacteria</taxon>
        <taxon>Pseudomonadati</taxon>
        <taxon>Pseudomonadota</taxon>
        <taxon>Alphaproteobacteria</taxon>
        <taxon>Acetobacterales</taxon>
        <taxon>Acetobacteraceae</taxon>
        <taxon>Acetobacter</taxon>
    </lineage>
</organism>
<name>A0ABS3M1K7_9PROT</name>
<proteinExistence type="predicted"/>
<protein>
    <submittedName>
        <fullName evidence="1">Uncharacterized protein</fullName>
    </submittedName>
</protein>
<comment type="caution">
    <text evidence="1">The sequence shown here is derived from an EMBL/GenBank/DDBJ whole genome shotgun (WGS) entry which is preliminary data.</text>
</comment>
<dbReference type="Proteomes" id="UP000664771">
    <property type="component" value="Unassembled WGS sequence"/>
</dbReference>
<evidence type="ECO:0000313" key="1">
    <source>
        <dbReference type="EMBL" id="MBO1362081.1"/>
    </source>
</evidence>
<sequence>MAYEFKSRADRMGAILEHLNGAIREVNDLPDCPNWVQDYTNTVTDFAADMKVELSEPGEIEREEQYAAIQSANDRRRGVAREYAL</sequence>